<evidence type="ECO:0000256" key="1">
    <source>
        <dbReference type="ARBA" id="ARBA00022722"/>
    </source>
</evidence>
<accession>A0A7W6WHE9</accession>
<dbReference type="AlphaFoldDB" id="A0A7W6WHE9"/>
<dbReference type="GO" id="GO:0003676">
    <property type="term" value="F:nucleic acid binding"/>
    <property type="evidence" value="ECO:0007669"/>
    <property type="project" value="InterPro"/>
</dbReference>
<name>A0A7W6WHE9_9HYPH</name>
<evidence type="ECO:0000313" key="9">
    <source>
        <dbReference type="Proteomes" id="UP000533641"/>
    </source>
</evidence>
<dbReference type="GO" id="GO:0016788">
    <property type="term" value="F:hydrolase activity, acting on ester bonds"/>
    <property type="evidence" value="ECO:0007669"/>
    <property type="project" value="InterPro"/>
</dbReference>
<comment type="caution">
    <text evidence="8">The sequence shown here is derived from an EMBL/GenBank/DDBJ whole genome shotgun (WGS) entry which is preliminary data.</text>
</comment>
<dbReference type="EMBL" id="JACIGM010000014">
    <property type="protein sequence ID" value="MBB4277744.1"/>
    <property type="molecule type" value="Genomic_DNA"/>
</dbReference>
<evidence type="ECO:0000313" key="8">
    <source>
        <dbReference type="EMBL" id="MBB4277744.1"/>
    </source>
</evidence>
<dbReference type="InterPro" id="IPR003154">
    <property type="entry name" value="S1/P1nuclease"/>
</dbReference>
<dbReference type="RefSeq" id="WP_183928439.1">
    <property type="nucleotide sequence ID" value="NZ_JACIGM010000014.1"/>
</dbReference>
<keyword evidence="1" id="KW-0540">Nuclease</keyword>
<evidence type="ECO:0000256" key="7">
    <source>
        <dbReference type="SAM" id="SignalP"/>
    </source>
</evidence>
<sequence length="279" mass="30627">MRRFFLSVFLVIIAPLSAFAWGQEGHSIVAEIAQRRVSPQAAAMVSTLLGPGVSLGSIASWADDVRDARPTTYNWHFVSIPINRGTYDPAVDCKPDAAKGDCVVAEVERARKEMNCASDPIARAEALKFLVHFVGDLHQPFHTVLEEIGMNNHSVTTRIGGETCGKSYAFYQLKSTDENLHTVWDSSLIKKEVYGWGAYVDRLENGWLKTADVTAIQTGDPAAWAVESNGVAMKAYAETPSDNFLDDAYFDKEIGVVDQQLGRAGLRLAMLLNDPVSCR</sequence>
<keyword evidence="7" id="KW-0732">Signal</keyword>
<evidence type="ECO:0000256" key="6">
    <source>
        <dbReference type="ARBA" id="ARBA00023180"/>
    </source>
</evidence>
<dbReference type="InterPro" id="IPR008947">
    <property type="entry name" value="PLipase_C/P1_nuclease_dom_sf"/>
</dbReference>
<reference evidence="8 9" key="1">
    <citation type="submission" date="2020-08" db="EMBL/GenBank/DDBJ databases">
        <title>Genomic Encyclopedia of Type Strains, Phase IV (KMG-V): Genome sequencing to study the core and pangenomes of soil and plant-associated prokaryotes.</title>
        <authorList>
            <person name="Whitman W."/>
        </authorList>
    </citation>
    <scope>NUCLEOTIDE SEQUENCE [LARGE SCALE GENOMIC DNA]</scope>
    <source>
        <strain evidence="8 9">SEMIA 402</strain>
    </source>
</reference>
<dbReference type="GO" id="GO:0004519">
    <property type="term" value="F:endonuclease activity"/>
    <property type="evidence" value="ECO:0007669"/>
    <property type="project" value="UniProtKB-KW"/>
</dbReference>
<dbReference type="PANTHER" id="PTHR33146">
    <property type="entry name" value="ENDONUCLEASE 4"/>
    <property type="match status" value="1"/>
</dbReference>
<evidence type="ECO:0000256" key="2">
    <source>
        <dbReference type="ARBA" id="ARBA00022723"/>
    </source>
</evidence>
<dbReference type="GO" id="GO:0046872">
    <property type="term" value="F:metal ion binding"/>
    <property type="evidence" value="ECO:0007669"/>
    <property type="project" value="UniProtKB-KW"/>
</dbReference>
<dbReference type="GO" id="GO:0006308">
    <property type="term" value="P:DNA catabolic process"/>
    <property type="evidence" value="ECO:0007669"/>
    <property type="project" value="InterPro"/>
</dbReference>
<keyword evidence="4" id="KW-0378">Hydrolase</keyword>
<gene>
    <name evidence="8" type="ORF">GGE12_005553</name>
</gene>
<dbReference type="CDD" id="cd11010">
    <property type="entry name" value="S1-P1_nuclease"/>
    <property type="match status" value="1"/>
</dbReference>
<dbReference type="SUPFAM" id="SSF48537">
    <property type="entry name" value="Phospholipase C/P1 nuclease"/>
    <property type="match status" value="1"/>
</dbReference>
<dbReference type="Pfam" id="PF02265">
    <property type="entry name" value="S1-P1_nuclease"/>
    <property type="match status" value="1"/>
</dbReference>
<keyword evidence="6" id="KW-0325">Glycoprotein</keyword>
<feature type="signal peptide" evidence="7">
    <location>
        <begin position="1"/>
        <end position="20"/>
    </location>
</feature>
<evidence type="ECO:0000256" key="3">
    <source>
        <dbReference type="ARBA" id="ARBA00022759"/>
    </source>
</evidence>
<evidence type="ECO:0008006" key="10">
    <source>
        <dbReference type="Google" id="ProtNLM"/>
    </source>
</evidence>
<dbReference type="Gene3D" id="1.10.575.10">
    <property type="entry name" value="P1 Nuclease"/>
    <property type="match status" value="1"/>
</dbReference>
<protein>
    <recommendedName>
        <fullName evidence="10">S1/P1 nuclease</fullName>
    </recommendedName>
</protein>
<evidence type="ECO:0000256" key="4">
    <source>
        <dbReference type="ARBA" id="ARBA00022801"/>
    </source>
</evidence>
<keyword evidence="2" id="KW-0479">Metal-binding</keyword>
<dbReference type="PANTHER" id="PTHR33146:SF26">
    <property type="entry name" value="ENDONUCLEASE 4"/>
    <property type="match status" value="1"/>
</dbReference>
<keyword evidence="5" id="KW-1015">Disulfide bond</keyword>
<feature type="chain" id="PRO_5031395179" description="S1/P1 nuclease" evidence="7">
    <location>
        <begin position="21"/>
        <end position="279"/>
    </location>
</feature>
<proteinExistence type="predicted"/>
<organism evidence="8 9">
    <name type="scientific">Rhizobium mongolense</name>
    <dbReference type="NCBI Taxonomy" id="57676"/>
    <lineage>
        <taxon>Bacteria</taxon>
        <taxon>Pseudomonadati</taxon>
        <taxon>Pseudomonadota</taxon>
        <taxon>Alphaproteobacteria</taxon>
        <taxon>Hyphomicrobiales</taxon>
        <taxon>Rhizobiaceae</taxon>
        <taxon>Rhizobium/Agrobacterium group</taxon>
        <taxon>Rhizobium</taxon>
    </lineage>
</organism>
<dbReference type="Proteomes" id="UP000533641">
    <property type="component" value="Unassembled WGS sequence"/>
</dbReference>
<keyword evidence="3" id="KW-0255">Endonuclease</keyword>
<evidence type="ECO:0000256" key="5">
    <source>
        <dbReference type="ARBA" id="ARBA00023157"/>
    </source>
</evidence>